<dbReference type="Gene3D" id="3.30.1520.10">
    <property type="entry name" value="Phox-like domain"/>
    <property type="match status" value="1"/>
</dbReference>
<dbReference type="SUPFAM" id="SSF64268">
    <property type="entry name" value="PX domain"/>
    <property type="match status" value="1"/>
</dbReference>
<evidence type="ECO:0000313" key="1">
    <source>
        <dbReference type="EMBL" id="MES1921139.1"/>
    </source>
</evidence>
<dbReference type="InterPro" id="IPR036871">
    <property type="entry name" value="PX_dom_sf"/>
</dbReference>
<evidence type="ECO:0000313" key="2">
    <source>
        <dbReference type="Proteomes" id="UP001439008"/>
    </source>
</evidence>
<sequence length="338" mass="39432">ISLNLFMDQLVELSLTAKTDFHANKSGSIYKIDVICFSRTFTLFKNFKDFVEFDSILRSVFKNKNIPKLGISRNTSNSDKAAIIQSYLNGISSNTKILRSEPFQNFVELPADLRVMLLIRLSDNALYKDNDSSTPEDIVEKFLRKIDGSKFKLKELKNFEYEYFNEKPHLDKKSIIRLYKGFGMYSGLLKMCGEFGLEMNFAFNAIKLLFGLVDIEKNKDAKFYLETLCSLPENNLREMNIHEHILSERGTKIIAFKLISLIKPFKNNFLETCVSDFWCRKLYSRWQEVQQNKNKTNIQKTILKMAKNTEKLNFKQFVEQAISEIKELNSFNPKNEKV</sequence>
<evidence type="ECO:0008006" key="3">
    <source>
        <dbReference type="Google" id="ProtNLM"/>
    </source>
</evidence>
<gene>
    <name evidence="1" type="ORF">MHBO_002717</name>
</gene>
<feature type="non-terminal residue" evidence="1">
    <location>
        <position position="1"/>
    </location>
</feature>
<protein>
    <recommendedName>
        <fullName evidence="3">PX domain-containing protein</fullName>
    </recommendedName>
</protein>
<dbReference type="EMBL" id="JBDODL010001105">
    <property type="protein sequence ID" value="MES1921139.1"/>
    <property type="molecule type" value="Genomic_DNA"/>
</dbReference>
<reference evidence="1 2" key="1">
    <citation type="journal article" date="2024" name="BMC Biol.">
        <title>Comparative genomics of Ascetosporea gives new insight into the evolutionary basis for animal parasitism in Rhizaria.</title>
        <authorList>
            <person name="Hiltunen Thoren M."/>
            <person name="Onut-Brannstrom I."/>
            <person name="Alfjorden A."/>
            <person name="Peckova H."/>
            <person name="Swords F."/>
            <person name="Hooper C."/>
            <person name="Holzer A.S."/>
            <person name="Bass D."/>
            <person name="Burki F."/>
        </authorList>
    </citation>
    <scope>NUCLEOTIDE SEQUENCE [LARGE SCALE GENOMIC DNA]</scope>
    <source>
        <strain evidence="1">20-A016</strain>
    </source>
</reference>
<dbReference type="CDD" id="cd06093">
    <property type="entry name" value="PX_domain"/>
    <property type="match status" value="1"/>
</dbReference>
<name>A0ABV2AN98_9EUKA</name>
<dbReference type="Proteomes" id="UP001439008">
    <property type="component" value="Unassembled WGS sequence"/>
</dbReference>
<keyword evidence="2" id="KW-1185">Reference proteome</keyword>
<organism evidence="1 2">
    <name type="scientific">Bonamia ostreae</name>
    <dbReference type="NCBI Taxonomy" id="126728"/>
    <lineage>
        <taxon>Eukaryota</taxon>
        <taxon>Sar</taxon>
        <taxon>Rhizaria</taxon>
        <taxon>Endomyxa</taxon>
        <taxon>Ascetosporea</taxon>
        <taxon>Haplosporida</taxon>
        <taxon>Bonamia</taxon>
    </lineage>
</organism>
<proteinExistence type="predicted"/>
<accession>A0ABV2AN98</accession>
<comment type="caution">
    <text evidence="1">The sequence shown here is derived from an EMBL/GenBank/DDBJ whole genome shotgun (WGS) entry which is preliminary data.</text>
</comment>